<dbReference type="GO" id="GO:0008930">
    <property type="term" value="F:methylthioadenosine nucleosidase activity"/>
    <property type="evidence" value="ECO:0007669"/>
    <property type="project" value="TreeGrafter"/>
</dbReference>
<organism evidence="3 4">
    <name type="scientific">Stieleria marina</name>
    <dbReference type="NCBI Taxonomy" id="1930275"/>
    <lineage>
        <taxon>Bacteria</taxon>
        <taxon>Pseudomonadati</taxon>
        <taxon>Planctomycetota</taxon>
        <taxon>Planctomycetia</taxon>
        <taxon>Pirellulales</taxon>
        <taxon>Pirellulaceae</taxon>
        <taxon>Stieleria</taxon>
    </lineage>
</organism>
<dbReference type="GO" id="GO:0008782">
    <property type="term" value="F:adenosylhomocysteine nucleosidase activity"/>
    <property type="evidence" value="ECO:0007669"/>
    <property type="project" value="TreeGrafter"/>
</dbReference>
<keyword evidence="4" id="KW-1185">Reference proteome</keyword>
<dbReference type="GO" id="GO:0009116">
    <property type="term" value="P:nucleoside metabolic process"/>
    <property type="evidence" value="ECO:0007669"/>
    <property type="project" value="InterPro"/>
</dbReference>
<dbReference type="PANTHER" id="PTHR46832">
    <property type="entry name" value="5'-METHYLTHIOADENOSINE/S-ADENOSYLHOMOCYSTEINE NUCLEOSIDASE"/>
    <property type="match status" value="1"/>
</dbReference>
<evidence type="ECO:0000256" key="1">
    <source>
        <dbReference type="NCBIfam" id="TIGR03664"/>
    </source>
</evidence>
<dbReference type="AlphaFoldDB" id="A0A517NZ31"/>
<keyword evidence="3" id="KW-0378">Hydrolase</keyword>
<dbReference type="EC" id="3.2.2.26" evidence="1"/>
<dbReference type="NCBIfam" id="TIGR03664">
    <property type="entry name" value="fut_nucase"/>
    <property type="match status" value="1"/>
</dbReference>
<evidence type="ECO:0000259" key="2">
    <source>
        <dbReference type="Pfam" id="PF01048"/>
    </source>
</evidence>
<dbReference type="GO" id="GO:0005829">
    <property type="term" value="C:cytosol"/>
    <property type="evidence" value="ECO:0007669"/>
    <property type="project" value="TreeGrafter"/>
</dbReference>
<dbReference type="RefSeq" id="WP_419189217.1">
    <property type="nucleotide sequence ID" value="NZ_CP036526.1"/>
</dbReference>
<dbReference type="SUPFAM" id="SSF53167">
    <property type="entry name" value="Purine and uridine phosphorylases"/>
    <property type="match status" value="1"/>
</dbReference>
<dbReference type="GO" id="GO:0009234">
    <property type="term" value="P:menaquinone biosynthetic process"/>
    <property type="evidence" value="ECO:0007669"/>
    <property type="project" value="UniProtKB-UniRule"/>
</dbReference>
<evidence type="ECO:0000313" key="4">
    <source>
        <dbReference type="Proteomes" id="UP000319817"/>
    </source>
</evidence>
<evidence type="ECO:0000313" key="3">
    <source>
        <dbReference type="EMBL" id="QDT12376.1"/>
    </source>
</evidence>
<feature type="domain" description="Nucleoside phosphorylase" evidence="2">
    <location>
        <begin position="35"/>
        <end position="210"/>
    </location>
</feature>
<dbReference type="PANTHER" id="PTHR46832:SF2">
    <property type="entry name" value="FUTALOSINE HYDROLASE"/>
    <property type="match status" value="1"/>
</dbReference>
<dbReference type="Pfam" id="PF01048">
    <property type="entry name" value="PNP_UDP_1"/>
    <property type="match status" value="1"/>
</dbReference>
<dbReference type="InterPro" id="IPR035994">
    <property type="entry name" value="Nucleoside_phosphorylase_sf"/>
</dbReference>
<dbReference type="GO" id="GO:0019284">
    <property type="term" value="P:L-methionine salvage from S-adenosylmethionine"/>
    <property type="evidence" value="ECO:0007669"/>
    <property type="project" value="TreeGrafter"/>
</dbReference>
<reference evidence="3 4" key="1">
    <citation type="submission" date="2019-02" db="EMBL/GenBank/DDBJ databases">
        <title>Deep-cultivation of Planctomycetes and their phenomic and genomic characterization uncovers novel biology.</title>
        <authorList>
            <person name="Wiegand S."/>
            <person name="Jogler M."/>
            <person name="Boedeker C."/>
            <person name="Pinto D."/>
            <person name="Vollmers J."/>
            <person name="Rivas-Marin E."/>
            <person name="Kohn T."/>
            <person name="Peeters S.H."/>
            <person name="Heuer A."/>
            <person name="Rast P."/>
            <person name="Oberbeckmann S."/>
            <person name="Bunk B."/>
            <person name="Jeske O."/>
            <person name="Meyerdierks A."/>
            <person name="Storesund J.E."/>
            <person name="Kallscheuer N."/>
            <person name="Luecker S."/>
            <person name="Lage O.M."/>
            <person name="Pohl T."/>
            <person name="Merkel B.J."/>
            <person name="Hornburger P."/>
            <person name="Mueller R.-W."/>
            <person name="Bruemmer F."/>
            <person name="Labrenz M."/>
            <person name="Spormann A.M."/>
            <person name="Op den Camp H."/>
            <person name="Overmann J."/>
            <person name="Amann R."/>
            <person name="Jetten M.S.M."/>
            <person name="Mascher T."/>
            <person name="Medema M.H."/>
            <person name="Devos D.P."/>
            <person name="Kaster A.-K."/>
            <person name="Ovreas L."/>
            <person name="Rohde M."/>
            <person name="Galperin M.Y."/>
            <person name="Jogler C."/>
        </authorList>
    </citation>
    <scope>NUCLEOTIDE SEQUENCE [LARGE SCALE GENOMIC DNA]</scope>
    <source>
        <strain evidence="3 4">K23_9</strain>
    </source>
</reference>
<keyword evidence="3" id="KW-0326">Glycosidase</keyword>
<protein>
    <recommendedName>
        <fullName evidence="1">Futalosine hydrolase</fullName>
        <ecNumber evidence="1">3.2.2.26</ecNumber>
    </recommendedName>
</protein>
<dbReference type="Proteomes" id="UP000319817">
    <property type="component" value="Chromosome"/>
</dbReference>
<dbReference type="Gene3D" id="3.40.50.1580">
    <property type="entry name" value="Nucleoside phosphorylase domain"/>
    <property type="match status" value="1"/>
</dbReference>
<gene>
    <name evidence="3" type="primary">mqnB</name>
    <name evidence="3" type="ORF">K239x_43860</name>
</gene>
<proteinExistence type="predicted"/>
<dbReference type="InterPro" id="IPR019963">
    <property type="entry name" value="FL_hydrolase_MqnB"/>
</dbReference>
<dbReference type="EMBL" id="CP036526">
    <property type="protein sequence ID" value="QDT12376.1"/>
    <property type="molecule type" value="Genomic_DNA"/>
</dbReference>
<name>A0A517NZ31_9BACT</name>
<dbReference type="InterPro" id="IPR000845">
    <property type="entry name" value="Nucleoside_phosphorylase_d"/>
</dbReference>
<accession>A0A517NZ31</accession>
<sequence>MPNLILVPTKRERSVIEPLLSDAATQRGWQIEIVGFGPLASAARASQLISRHRPSKVCLVGVAGAFDIRECPVGNAMQFRTVECDGIGVGTGPEYRSVVDMGWSMFDDETISVGARIGLHHDERGGSEPRESNSASLLTVCAASANTQEASSRRRRFPDAVAEDMEGFAVAVSCQLAGVPLRIVRGISNEVGDRDHGRWQIDPALESAARMVNDEVIGDTA</sequence>